<evidence type="ECO:0000256" key="2">
    <source>
        <dbReference type="RuleBase" id="RU003860"/>
    </source>
</evidence>
<evidence type="ECO:0000313" key="3">
    <source>
        <dbReference type="EMBL" id="KAF2875099.1"/>
    </source>
</evidence>
<dbReference type="SUPFAM" id="SSF82657">
    <property type="entry name" value="BolA-like"/>
    <property type="match status" value="1"/>
</dbReference>
<dbReference type="EMBL" id="JAADJZ010000005">
    <property type="protein sequence ID" value="KAF2875099.1"/>
    <property type="molecule type" value="Genomic_DNA"/>
</dbReference>
<evidence type="ECO:0000313" key="4">
    <source>
        <dbReference type="Proteomes" id="UP000481861"/>
    </source>
</evidence>
<dbReference type="InterPro" id="IPR036065">
    <property type="entry name" value="BolA-like_sf"/>
</dbReference>
<dbReference type="Pfam" id="PF01722">
    <property type="entry name" value="BolA"/>
    <property type="match status" value="1"/>
</dbReference>
<dbReference type="AlphaFoldDB" id="A0A7C8MDM9"/>
<gene>
    <name evidence="3" type="ORF">BDV95DRAFT_487083</name>
</gene>
<protein>
    <submittedName>
        <fullName evidence="3">Bola protein</fullName>
    </submittedName>
</protein>
<reference evidence="3 4" key="1">
    <citation type="submission" date="2020-01" db="EMBL/GenBank/DDBJ databases">
        <authorList>
            <consortium name="DOE Joint Genome Institute"/>
            <person name="Haridas S."/>
            <person name="Albert R."/>
            <person name="Binder M."/>
            <person name="Bloem J."/>
            <person name="Labutti K."/>
            <person name="Salamov A."/>
            <person name="Andreopoulos B."/>
            <person name="Baker S.E."/>
            <person name="Barry K."/>
            <person name="Bills G."/>
            <person name="Bluhm B.H."/>
            <person name="Cannon C."/>
            <person name="Castanera R."/>
            <person name="Culley D.E."/>
            <person name="Daum C."/>
            <person name="Ezra D."/>
            <person name="Gonzalez J.B."/>
            <person name="Henrissat B."/>
            <person name="Kuo A."/>
            <person name="Liang C."/>
            <person name="Lipzen A."/>
            <person name="Lutzoni F."/>
            <person name="Magnuson J."/>
            <person name="Mondo S."/>
            <person name="Nolan M."/>
            <person name="Ohm R."/>
            <person name="Pangilinan J."/>
            <person name="Park H.-J.H."/>
            <person name="Ramirez L."/>
            <person name="Alfaro M."/>
            <person name="Sun H."/>
            <person name="Tritt A."/>
            <person name="Yoshinaga Y."/>
            <person name="Zwiers L.-H.L."/>
            <person name="Turgeon B.G."/>
            <person name="Goodwin S.B."/>
            <person name="Spatafora J.W."/>
            <person name="Crous P.W."/>
            <person name="Grigoriev I.V."/>
        </authorList>
    </citation>
    <scope>NUCLEOTIDE SEQUENCE [LARGE SCALE GENOMIC DNA]</scope>
    <source>
        <strain evidence="3 4">CBS 611.86</strain>
    </source>
</reference>
<dbReference type="Proteomes" id="UP000481861">
    <property type="component" value="Unassembled WGS sequence"/>
</dbReference>
<dbReference type="PANTHER" id="PTHR46188">
    <property type="entry name" value="BOLA-LIKE PROTEIN 3"/>
    <property type="match status" value="1"/>
</dbReference>
<dbReference type="PANTHER" id="PTHR46188:SF1">
    <property type="entry name" value="BOLA-LIKE PROTEIN 3"/>
    <property type="match status" value="1"/>
</dbReference>
<dbReference type="InterPro" id="IPR052275">
    <property type="entry name" value="Mt_Fe-S_assembly_factor"/>
</dbReference>
<sequence>MAPSRAILRCAASVQIRTSPRLLSISCRTSNLRAASVSLRPRPLSPVSSQSGPARHFPAFFPAFARLYSQDSQPPEPPGGLSEGELHVFNKIKAELDPSKLEVQDISGGCGSMYALEIESAKFKGLPVIKQHKLVNSILAEEIKSWHGVQLRTKAP</sequence>
<proteinExistence type="inferred from homology"/>
<dbReference type="InterPro" id="IPR002634">
    <property type="entry name" value="BolA"/>
</dbReference>
<comment type="similarity">
    <text evidence="1 2">Belongs to the BolA/IbaG family.</text>
</comment>
<dbReference type="OrthoDB" id="203381at2759"/>
<name>A0A7C8MDM9_9PLEO</name>
<dbReference type="GO" id="GO:0005759">
    <property type="term" value="C:mitochondrial matrix"/>
    <property type="evidence" value="ECO:0007669"/>
    <property type="project" value="TreeGrafter"/>
</dbReference>
<evidence type="ECO:0000256" key="1">
    <source>
        <dbReference type="ARBA" id="ARBA00005578"/>
    </source>
</evidence>
<keyword evidence="4" id="KW-1185">Reference proteome</keyword>
<dbReference type="Gene3D" id="3.30.300.90">
    <property type="entry name" value="BolA-like"/>
    <property type="match status" value="1"/>
</dbReference>
<organism evidence="3 4">
    <name type="scientific">Massariosphaeria phaeospora</name>
    <dbReference type="NCBI Taxonomy" id="100035"/>
    <lineage>
        <taxon>Eukaryota</taxon>
        <taxon>Fungi</taxon>
        <taxon>Dikarya</taxon>
        <taxon>Ascomycota</taxon>
        <taxon>Pezizomycotina</taxon>
        <taxon>Dothideomycetes</taxon>
        <taxon>Pleosporomycetidae</taxon>
        <taxon>Pleosporales</taxon>
        <taxon>Pleosporales incertae sedis</taxon>
        <taxon>Massariosphaeria</taxon>
    </lineage>
</organism>
<accession>A0A7C8MDM9</accession>
<comment type="caution">
    <text evidence="3">The sequence shown here is derived from an EMBL/GenBank/DDBJ whole genome shotgun (WGS) entry which is preliminary data.</text>
</comment>